<evidence type="ECO:0000313" key="9">
    <source>
        <dbReference type="EMBL" id="SOD15084.1"/>
    </source>
</evidence>
<feature type="active site" description="Proton acceptor" evidence="5">
    <location>
        <position position="69"/>
    </location>
</feature>
<dbReference type="InterPro" id="IPR006710">
    <property type="entry name" value="Glyco_hydro_43"/>
</dbReference>
<dbReference type="SUPFAM" id="SSF75005">
    <property type="entry name" value="Arabinanase/levansucrase/invertase"/>
    <property type="match status" value="1"/>
</dbReference>
<sequence>MQWSLKQHPKNKNRIEHYQMKISQHVAKKTTKRLLWCLVFFTIYGFSTSTAQIRTKSATFTNPIGNGADPWVIHHNGYYYVCQSNGNIDSKGISVRKSKRLSQLGKPVTVWETPSKGWNSSQVWAPELHYFNNKWYIYYAAGEAGPPYIHQRSGVLESVTDDPQGEYIDKGILNTGVDKQDETGTIWAIDVTIGTIGGKLYAVWSGWEKNATTDKTSQHLYIAEMSNPWTISSTRVKISSPDQSWEKGGELDLNEGPQFLMRNNQVFIIYSTRESWMPEYRLGQLKLKDTSKSPLDVTNWEKSGPVFQGTSAVLGTGHASFTQSPDGKEWWIFYHAKKSTTPGWARDLRLQQFTWRADGSPDFGSPIPAGVPIKVPSGERKSNISRTKNR</sequence>
<feature type="site" description="Important for catalytic activity, responsible for pKa modulation of the active site Glu and correct orientation of both the proton donor and substrate" evidence="6">
    <location>
        <position position="190"/>
    </location>
</feature>
<name>A0A285ZZK6_9SPHI</name>
<keyword evidence="3 7" id="KW-0378">Hydrolase</keyword>
<dbReference type="Gene3D" id="2.115.10.20">
    <property type="entry name" value="Glycosyl hydrolase domain, family 43"/>
    <property type="match status" value="1"/>
</dbReference>
<dbReference type="InterPro" id="IPR023296">
    <property type="entry name" value="Glyco_hydro_beta-prop_sf"/>
</dbReference>
<evidence type="ECO:0000256" key="8">
    <source>
        <dbReference type="SAM" id="MobiDB-lite"/>
    </source>
</evidence>
<comment type="similarity">
    <text evidence="1 7">Belongs to the glycosyl hydrolase 43 family.</text>
</comment>
<evidence type="ECO:0000256" key="1">
    <source>
        <dbReference type="ARBA" id="ARBA00009865"/>
    </source>
</evidence>
<protein>
    <submittedName>
        <fullName evidence="9">Beta-xylosidase, GH43 family</fullName>
    </submittedName>
</protein>
<evidence type="ECO:0000256" key="6">
    <source>
        <dbReference type="PIRSR" id="PIRSR606710-2"/>
    </source>
</evidence>
<dbReference type="GO" id="GO:0004553">
    <property type="term" value="F:hydrolase activity, hydrolyzing O-glycosyl compounds"/>
    <property type="evidence" value="ECO:0007669"/>
    <property type="project" value="InterPro"/>
</dbReference>
<evidence type="ECO:0000256" key="3">
    <source>
        <dbReference type="ARBA" id="ARBA00022801"/>
    </source>
</evidence>
<organism evidence="9 10">
    <name type="scientific">Pedobacter xixiisoli</name>
    <dbReference type="NCBI Taxonomy" id="1476464"/>
    <lineage>
        <taxon>Bacteria</taxon>
        <taxon>Pseudomonadati</taxon>
        <taxon>Bacteroidota</taxon>
        <taxon>Sphingobacteriia</taxon>
        <taxon>Sphingobacteriales</taxon>
        <taxon>Sphingobacteriaceae</taxon>
        <taxon>Pedobacter</taxon>
    </lineage>
</organism>
<keyword evidence="2" id="KW-0732">Signal</keyword>
<feature type="region of interest" description="Disordered" evidence="8">
    <location>
        <begin position="364"/>
        <end position="390"/>
    </location>
</feature>
<accession>A0A285ZZK6</accession>
<evidence type="ECO:0000256" key="2">
    <source>
        <dbReference type="ARBA" id="ARBA00022729"/>
    </source>
</evidence>
<dbReference type="Pfam" id="PF04616">
    <property type="entry name" value="Glyco_hydro_43"/>
    <property type="match status" value="1"/>
</dbReference>
<gene>
    <name evidence="9" type="ORF">SAMN06297358_2058</name>
</gene>
<keyword evidence="10" id="KW-1185">Reference proteome</keyword>
<dbReference type="Proteomes" id="UP000219281">
    <property type="component" value="Unassembled WGS sequence"/>
</dbReference>
<dbReference type="CDD" id="cd18820">
    <property type="entry name" value="GH43_LbAraf43-like"/>
    <property type="match status" value="1"/>
</dbReference>
<evidence type="ECO:0000256" key="7">
    <source>
        <dbReference type="RuleBase" id="RU361187"/>
    </source>
</evidence>
<dbReference type="PANTHER" id="PTHR43817:SF1">
    <property type="entry name" value="HYDROLASE, FAMILY 43, PUTATIVE (AFU_ORTHOLOGUE AFUA_3G01660)-RELATED"/>
    <property type="match status" value="1"/>
</dbReference>
<reference evidence="10" key="1">
    <citation type="submission" date="2017-09" db="EMBL/GenBank/DDBJ databases">
        <authorList>
            <person name="Varghese N."/>
            <person name="Submissions S."/>
        </authorList>
    </citation>
    <scope>NUCLEOTIDE SEQUENCE [LARGE SCALE GENOMIC DNA]</scope>
    <source>
        <strain evidence="10">CGMCC 1.12803</strain>
    </source>
</reference>
<evidence type="ECO:0000256" key="4">
    <source>
        <dbReference type="ARBA" id="ARBA00023295"/>
    </source>
</evidence>
<evidence type="ECO:0000256" key="5">
    <source>
        <dbReference type="PIRSR" id="PIRSR606710-1"/>
    </source>
</evidence>
<dbReference type="EMBL" id="OCMT01000002">
    <property type="protein sequence ID" value="SOD15084.1"/>
    <property type="molecule type" value="Genomic_DNA"/>
</dbReference>
<dbReference type="GO" id="GO:0005975">
    <property type="term" value="P:carbohydrate metabolic process"/>
    <property type="evidence" value="ECO:0007669"/>
    <property type="project" value="InterPro"/>
</dbReference>
<dbReference type="AlphaFoldDB" id="A0A285ZZK6"/>
<feature type="active site" description="Proton donor" evidence="5">
    <location>
        <position position="255"/>
    </location>
</feature>
<dbReference type="PANTHER" id="PTHR43817">
    <property type="entry name" value="GLYCOSYL HYDROLASE"/>
    <property type="match status" value="1"/>
</dbReference>
<evidence type="ECO:0000313" key="10">
    <source>
        <dbReference type="Proteomes" id="UP000219281"/>
    </source>
</evidence>
<proteinExistence type="inferred from homology"/>
<keyword evidence="4 7" id="KW-0326">Glycosidase</keyword>